<evidence type="ECO:0000313" key="3">
    <source>
        <dbReference type="EMBL" id="KAK5981055.1"/>
    </source>
</evidence>
<feature type="compositionally biased region" description="Low complexity" evidence="1">
    <location>
        <begin position="67"/>
        <end position="83"/>
    </location>
</feature>
<evidence type="ECO:0000256" key="1">
    <source>
        <dbReference type="SAM" id="MobiDB-lite"/>
    </source>
</evidence>
<keyword evidence="4" id="KW-1185">Reference proteome</keyword>
<protein>
    <recommendedName>
        <fullName evidence="5">Secreted protein</fullName>
    </recommendedName>
</protein>
<dbReference type="EMBL" id="WIXE01006715">
    <property type="protein sequence ID" value="KAK5981055.1"/>
    <property type="molecule type" value="Genomic_DNA"/>
</dbReference>
<proteinExistence type="predicted"/>
<feature type="compositionally biased region" description="Polar residues" evidence="1">
    <location>
        <begin position="31"/>
        <end position="47"/>
    </location>
</feature>
<feature type="chain" id="PRO_5042868270" description="Secreted protein" evidence="2">
    <location>
        <begin position="22"/>
        <end position="225"/>
    </location>
</feature>
<keyword evidence="2" id="KW-0732">Signal</keyword>
<dbReference type="Proteomes" id="UP001331761">
    <property type="component" value="Unassembled WGS sequence"/>
</dbReference>
<sequence>MYPLLAISILVVAGNTVAVNSDNLENDGYSDDSSQTYGGQSIETEQNPVGVPQAPGGEVVGPDQTFGNLPLNPAGNLPLNPAGAPGGEPVEIISQGPANLPQGSDEDMIGMAQGMKRTINLSDMINNATRLEARLRGHQTVSVITELISRLQRISPSDVQMLANPQRAFDNQLVDSVLVANNLINIMLAASDEELFRRPPNVGALTLASNDIDNYIRTHQQETNR</sequence>
<reference evidence="3 4" key="1">
    <citation type="submission" date="2019-10" db="EMBL/GenBank/DDBJ databases">
        <title>Assembly and Annotation for the nematode Trichostrongylus colubriformis.</title>
        <authorList>
            <person name="Martin J."/>
        </authorList>
    </citation>
    <scope>NUCLEOTIDE SEQUENCE [LARGE SCALE GENOMIC DNA]</scope>
    <source>
        <strain evidence="3">G859</strain>
        <tissue evidence="3">Whole worm</tissue>
    </source>
</reference>
<evidence type="ECO:0000256" key="2">
    <source>
        <dbReference type="SAM" id="SignalP"/>
    </source>
</evidence>
<evidence type="ECO:0000313" key="4">
    <source>
        <dbReference type="Proteomes" id="UP001331761"/>
    </source>
</evidence>
<accession>A0AAN8G0U5</accession>
<comment type="caution">
    <text evidence="3">The sequence shown here is derived from an EMBL/GenBank/DDBJ whole genome shotgun (WGS) entry which is preliminary data.</text>
</comment>
<dbReference type="AlphaFoldDB" id="A0AAN8G0U5"/>
<name>A0AAN8G0U5_TRICO</name>
<evidence type="ECO:0008006" key="5">
    <source>
        <dbReference type="Google" id="ProtNLM"/>
    </source>
</evidence>
<organism evidence="3 4">
    <name type="scientific">Trichostrongylus colubriformis</name>
    <name type="common">Black scour worm</name>
    <dbReference type="NCBI Taxonomy" id="6319"/>
    <lineage>
        <taxon>Eukaryota</taxon>
        <taxon>Metazoa</taxon>
        <taxon>Ecdysozoa</taxon>
        <taxon>Nematoda</taxon>
        <taxon>Chromadorea</taxon>
        <taxon>Rhabditida</taxon>
        <taxon>Rhabditina</taxon>
        <taxon>Rhabditomorpha</taxon>
        <taxon>Strongyloidea</taxon>
        <taxon>Trichostrongylidae</taxon>
        <taxon>Trichostrongylus</taxon>
    </lineage>
</organism>
<feature type="signal peptide" evidence="2">
    <location>
        <begin position="1"/>
        <end position="21"/>
    </location>
</feature>
<feature type="region of interest" description="Disordered" evidence="1">
    <location>
        <begin position="21"/>
        <end position="97"/>
    </location>
</feature>
<gene>
    <name evidence="3" type="ORF">GCK32_013547</name>
</gene>